<dbReference type="GO" id="GO:0016020">
    <property type="term" value="C:membrane"/>
    <property type="evidence" value="ECO:0007669"/>
    <property type="project" value="UniProtKB-SubCell"/>
</dbReference>
<dbReference type="Gene3D" id="1.20.1250.20">
    <property type="entry name" value="MFS general substrate transporter like domains"/>
    <property type="match status" value="2"/>
</dbReference>
<comment type="subcellular location">
    <subcellularLocation>
        <location evidence="1">Membrane</location>
        <topology evidence="1">Multi-pass membrane protein</topology>
    </subcellularLocation>
</comment>
<name>A0A4S8MMW5_DENBC</name>
<dbReference type="EMBL" id="ML180991">
    <property type="protein sequence ID" value="THU76317.1"/>
    <property type="molecule type" value="Genomic_DNA"/>
</dbReference>
<dbReference type="InterPro" id="IPR036259">
    <property type="entry name" value="MFS_trans_sf"/>
</dbReference>
<dbReference type="PANTHER" id="PTHR48022:SF2">
    <property type="entry name" value="PLASTIDIC GLUCOSE TRANSPORTER 4"/>
    <property type="match status" value="1"/>
</dbReference>
<dbReference type="GO" id="GO:0005351">
    <property type="term" value="F:carbohydrate:proton symporter activity"/>
    <property type="evidence" value="ECO:0007669"/>
    <property type="project" value="TreeGrafter"/>
</dbReference>
<proteinExistence type="predicted"/>
<organism evidence="3 4">
    <name type="scientific">Dendrothele bispora (strain CBS 962.96)</name>
    <dbReference type="NCBI Taxonomy" id="1314807"/>
    <lineage>
        <taxon>Eukaryota</taxon>
        <taxon>Fungi</taxon>
        <taxon>Dikarya</taxon>
        <taxon>Basidiomycota</taxon>
        <taxon>Agaricomycotina</taxon>
        <taxon>Agaricomycetes</taxon>
        <taxon>Agaricomycetidae</taxon>
        <taxon>Agaricales</taxon>
        <taxon>Agaricales incertae sedis</taxon>
        <taxon>Dendrothele</taxon>
    </lineage>
</organism>
<keyword evidence="4" id="KW-1185">Reference proteome</keyword>
<reference evidence="3 4" key="1">
    <citation type="journal article" date="2019" name="Nat. Ecol. Evol.">
        <title>Megaphylogeny resolves global patterns of mushroom evolution.</title>
        <authorList>
            <person name="Varga T."/>
            <person name="Krizsan K."/>
            <person name="Foldi C."/>
            <person name="Dima B."/>
            <person name="Sanchez-Garcia M."/>
            <person name="Sanchez-Ramirez S."/>
            <person name="Szollosi G.J."/>
            <person name="Szarkandi J.G."/>
            <person name="Papp V."/>
            <person name="Albert L."/>
            <person name="Andreopoulos W."/>
            <person name="Angelini C."/>
            <person name="Antonin V."/>
            <person name="Barry K.W."/>
            <person name="Bougher N.L."/>
            <person name="Buchanan P."/>
            <person name="Buyck B."/>
            <person name="Bense V."/>
            <person name="Catcheside P."/>
            <person name="Chovatia M."/>
            <person name="Cooper J."/>
            <person name="Damon W."/>
            <person name="Desjardin D."/>
            <person name="Finy P."/>
            <person name="Geml J."/>
            <person name="Haridas S."/>
            <person name="Hughes K."/>
            <person name="Justo A."/>
            <person name="Karasinski D."/>
            <person name="Kautmanova I."/>
            <person name="Kiss B."/>
            <person name="Kocsube S."/>
            <person name="Kotiranta H."/>
            <person name="LaButti K.M."/>
            <person name="Lechner B.E."/>
            <person name="Liimatainen K."/>
            <person name="Lipzen A."/>
            <person name="Lukacs Z."/>
            <person name="Mihaltcheva S."/>
            <person name="Morgado L.N."/>
            <person name="Niskanen T."/>
            <person name="Noordeloos M.E."/>
            <person name="Ohm R.A."/>
            <person name="Ortiz-Santana B."/>
            <person name="Ovrebo C."/>
            <person name="Racz N."/>
            <person name="Riley R."/>
            <person name="Savchenko A."/>
            <person name="Shiryaev A."/>
            <person name="Soop K."/>
            <person name="Spirin V."/>
            <person name="Szebenyi C."/>
            <person name="Tomsovsky M."/>
            <person name="Tulloss R.E."/>
            <person name="Uehling J."/>
            <person name="Grigoriev I.V."/>
            <person name="Vagvolgyi C."/>
            <person name="Papp T."/>
            <person name="Martin F.M."/>
            <person name="Miettinen O."/>
            <person name="Hibbett D.S."/>
            <person name="Nagy L.G."/>
        </authorList>
    </citation>
    <scope>NUCLEOTIDE SEQUENCE [LARGE SCALE GENOMIC DNA]</scope>
    <source>
        <strain evidence="3 4">CBS 962.96</strain>
    </source>
</reference>
<dbReference type="Proteomes" id="UP000297245">
    <property type="component" value="Unassembled WGS sequence"/>
</dbReference>
<dbReference type="AlphaFoldDB" id="A0A4S8MMW5"/>
<protein>
    <recommendedName>
        <fullName evidence="5">Major facilitator superfamily (MFS) profile domain-containing protein</fullName>
    </recommendedName>
</protein>
<accession>A0A4S8MMW5</accession>
<evidence type="ECO:0000313" key="3">
    <source>
        <dbReference type="EMBL" id="THV04257.1"/>
    </source>
</evidence>
<dbReference type="EMBL" id="ML179058">
    <property type="protein sequence ID" value="THV04257.1"/>
    <property type="molecule type" value="Genomic_DNA"/>
</dbReference>
<evidence type="ECO:0000313" key="2">
    <source>
        <dbReference type="EMBL" id="THU76317.1"/>
    </source>
</evidence>
<sequence>MPADSFFGALLVRTQLALADKLGRKKSIMLASLIWVLGSILQCAAVTEYQSEITAPAIHGLTPTSMERLLPVFLGVFRCFPLSSSSAKYSTLNLLVDRSTEKDVLVVEGQDSTTNGIIVYLYLFNCSFAITMGPVSWTYPAKIVSSIPSPLSPYIYRSRTSHLRLSLLSLPLHPKHQYPLKIRGEAVSLATASKGWIFNIAHAWAVPPSFEHIA</sequence>
<dbReference type="InterPro" id="IPR050360">
    <property type="entry name" value="MFS_Sugar_Transporters"/>
</dbReference>
<gene>
    <name evidence="3" type="ORF">K435DRAFT_851078</name>
    <name evidence="2" type="ORF">K435DRAFT_879375</name>
</gene>
<dbReference type="PANTHER" id="PTHR48022">
    <property type="entry name" value="PLASTIDIC GLUCOSE TRANSPORTER 4"/>
    <property type="match status" value="1"/>
</dbReference>
<evidence type="ECO:0000256" key="1">
    <source>
        <dbReference type="ARBA" id="ARBA00004141"/>
    </source>
</evidence>
<evidence type="ECO:0000313" key="4">
    <source>
        <dbReference type="Proteomes" id="UP000297245"/>
    </source>
</evidence>
<dbReference type="OrthoDB" id="4142200at2759"/>
<evidence type="ECO:0008006" key="5">
    <source>
        <dbReference type="Google" id="ProtNLM"/>
    </source>
</evidence>